<gene>
    <name evidence="1" type="ORF">RhiirA4_477642</name>
</gene>
<dbReference type="EMBL" id="LLXI01002366">
    <property type="protein sequence ID" value="PKY56956.1"/>
    <property type="molecule type" value="Genomic_DNA"/>
</dbReference>
<dbReference type="AlphaFoldDB" id="A0A2I1HDJ2"/>
<dbReference type="VEuPathDB" id="FungiDB:FUN_009910"/>
<name>A0A2I1HDJ2_9GLOM</name>
<dbReference type="VEuPathDB" id="FungiDB:RhiirA1_445017"/>
<protein>
    <submittedName>
        <fullName evidence="1">Uncharacterized protein</fullName>
    </submittedName>
</protein>
<organism evidence="1 2">
    <name type="scientific">Rhizophagus irregularis</name>
    <dbReference type="NCBI Taxonomy" id="588596"/>
    <lineage>
        <taxon>Eukaryota</taxon>
        <taxon>Fungi</taxon>
        <taxon>Fungi incertae sedis</taxon>
        <taxon>Mucoromycota</taxon>
        <taxon>Glomeromycotina</taxon>
        <taxon>Glomeromycetes</taxon>
        <taxon>Glomerales</taxon>
        <taxon>Glomeraceae</taxon>
        <taxon>Rhizophagus</taxon>
    </lineage>
</organism>
<proteinExistence type="predicted"/>
<sequence length="245" mass="28025">MPQVGLSVMLVGITTKTVRNVNGSSVLEFYVEENLGDREPREFWVEVNHDPNIRYLSNKTNSINQNMRSTTAIIVGLIQYEPPVIDDTTQEEITAGKHVVKLENISLVSTNCNNTNGQSLNLPWMNAQSTGERSRTWTNRTPRGAILRTSRRGRTTLAQMSQPRNQNLPSALEANPIPNMSTSPVNNEIKRFNDYFEDKERKRSIIYGRVENQEILLNTLLKQFLFQKLNDNVDNFNYNCYNSVN</sequence>
<keyword evidence="2" id="KW-1185">Reference proteome</keyword>
<dbReference type="Proteomes" id="UP000234323">
    <property type="component" value="Unassembled WGS sequence"/>
</dbReference>
<reference evidence="1 2" key="1">
    <citation type="submission" date="2015-10" db="EMBL/GenBank/DDBJ databases">
        <title>Genome analyses suggest a sexual origin of heterokaryosis in a supposedly ancient asexual fungus.</title>
        <authorList>
            <person name="Ropars J."/>
            <person name="Sedzielewska K."/>
            <person name="Noel J."/>
            <person name="Charron P."/>
            <person name="Farinelli L."/>
            <person name="Marton T."/>
            <person name="Kruger M."/>
            <person name="Pelin A."/>
            <person name="Brachmann A."/>
            <person name="Corradi N."/>
        </authorList>
    </citation>
    <scope>NUCLEOTIDE SEQUENCE [LARGE SCALE GENOMIC DNA]</scope>
    <source>
        <strain evidence="1 2">A4</strain>
    </source>
</reference>
<comment type="caution">
    <text evidence="1">The sequence shown here is derived from an EMBL/GenBank/DDBJ whole genome shotgun (WGS) entry which is preliminary data.</text>
</comment>
<evidence type="ECO:0000313" key="2">
    <source>
        <dbReference type="Proteomes" id="UP000234323"/>
    </source>
</evidence>
<evidence type="ECO:0000313" key="1">
    <source>
        <dbReference type="EMBL" id="PKY56956.1"/>
    </source>
</evidence>
<dbReference type="VEuPathDB" id="FungiDB:RhiirFUN_021778"/>
<accession>A0A2I1HDJ2</accession>